<protein>
    <submittedName>
        <fullName evidence="1">Uncharacterized protein</fullName>
    </submittedName>
</protein>
<dbReference type="Proteomes" id="UP001234989">
    <property type="component" value="Chromosome 3"/>
</dbReference>
<accession>A0AAF0QBH5</accession>
<evidence type="ECO:0000313" key="1">
    <source>
        <dbReference type="EMBL" id="WMV19877.1"/>
    </source>
</evidence>
<evidence type="ECO:0000313" key="2">
    <source>
        <dbReference type="Proteomes" id="UP001234989"/>
    </source>
</evidence>
<feature type="non-terminal residue" evidence="1">
    <location>
        <position position="1"/>
    </location>
</feature>
<sequence length="85" mass="9602">ILSNRLFHIHLRKSSWISSSVTKKIITVLSYTKLKQVFQRSINTRNAKKLMSLNTSMVEMKPSIIESKSSSVGLSVESPTPIKKL</sequence>
<gene>
    <name evidence="1" type="ORF">MTR67_013262</name>
</gene>
<dbReference type="AlphaFoldDB" id="A0AAF0QBH5"/>
<keyword evidence="2" id="KW-1185">Reference proteome</keyword>
<name>A0AAF0QBH5_SOLVR</name>
<proteinExistence type="predicted"/>
<organism evidence="1 2">
    <name type="scientific">Solanum verrucosum</name>
    <dbReference type="NCBI Taxonomy" id="315347"/>
    <lineage>
        <taxon>Eukaryota</taxon>
        <taxon>Viridiplantae</taxon>
        <taxon>Streptophyta</taxon>
        <taxon>Embryophyta</taxon>
        <taxon>Tracheophyta</taxon>
        <taxon>Spermatophyta</taxon>
        <taxon>Magnoliopsida</taxon>
        <taxon>eudicotyledons</taxon>
        <taxon>Gunneridae</taxon>
        <taxon>Pentapetalae</taxon>
        <taxon>asterids</taxon>
        <taxon>lamiids</taxon>
        <taxon>Solanales</taxon>
        <taxon>Solanaceae</taxon>
        <taxon>Solanoideae</taxon>
        <taxon>Solaneae</taxon>
        <taxon>Solanum</taxon>
    </lineage>
</organism>
<reference evidence="1" key="1">
    <citation type="submission" date="2023-08" db="EMBL/GenBank/DDBJ databases">
        <title>A de novo genome assembly of Solanum verrucosum Schlechtendal, a Mexican diploid species geographically isolated from the other diploid A-genome species in potato relatives.</title>
        <authorList>
            <person name="Hosaka K."/>
        </authorList>
    </citation>
    <scope>NUCLEOTIDE SEQUENCE</scope>
    <source>
        <tissue evidence="1">Young leaves</tissue>
    </source>
</reference>
<dbReference type="EMBL" id="CP133614">
    <property type="protein sequence ID" value="WMV19877.1"/>
    <property type="molecule type" value="Genomic_DNA"/>
</dbReference>